<evidence type="ECO:0000313" key="1">
    <source>
        <dbReference type="EMBL" id="CAK9862301.1"/>
    </source>
</evidence>
<protein>
    <submittedName>
        <fullName evidence="1">Uncharacterized protein</fullName>
    </submittedName>
</protein>
<evidence type="ECO:0000313" key="2">
    <source>
        <dbReference type="Proteomes" id="UP001497522"/>
    </source>
</evidence>
<reference evidence="1" key="1">
    <citation type="submission" date="2024-03" db="EMBL/GenBank/DDBJ databases">
        <authorList>
            <consortium name="ELIXIR-Norway"/>
            <consortium name="Elixir Norway"/>
        </authorList>
    </citation>
    <scope>NUCLEOTIDE SEQUENCE</scope>
</reference>
<sequence>MYGSLLVKCPAVPDCFTSLQLVSQEAITARSVDNQMTFCKVKSEWRNGESAQNRKLLWSPDVSLEAFGSFRTLHVECNSTRTWKWGWDIQGRGTMAILAVVNVESANVLNINCKMGLLQLQRKIIHIKQLQHNQAKSENSSENTSSTDYG</sequence>
<accession>A0ABP1AIR7</accession>
<proteinExistence type="predicted"/>
<organism evidence="1 2">
    <name type="scientific">Sphagnum jensenii</name>
    <dbReference type="NCBI Taxonomy" id="128206"/>
    <lineage>
        <taxon>Eukaryota</taxon>
        <taxon>Viridiplantae</taxon>
        <taxon>Streptophyta</taxon>
        <taxon>Embryophyta</taxon>
        <taxon>Bryophyta</taxon>
        <taxon>Sphagnophytina</taxon>
        <taxon>Sphagnopsida</taxon>
        <taxon>Sphagnales</taxon>
        <taxon>Sphagnaceae</taxon>
        <taxon>Sphagnum</taxon>
    </lineage>
</organism>
<dbReference type="EMBL" id="OZ023713">
    <property type="protein sequence ID" value="CAK9862301.1"/>
    <property type="molecule type" value="Genomic_DNA"/>
</dbReference>
<dbReference type="Proteomes" id="UP001497522">
    <property type="component" value="Chromosome 12"/>
</dbReference>
<keyword evidence="2" id="KW-1185">Reference proteome</keyword>
<gene>
    <name evidence="1" type="ORF">CSSPJE1EN2_LOCUS5296</name>
</gene>
<name>A0ABP1AIR7_9BRYO</name>